<proteinExistence type="predicted"/>
<evidence type="ECO:0008006" key="2">
    <source>
        <dbReference type="Google" id="ProtNLM"/>
    </source>
</evidence>
<comment type="caution">
    <text evidence="1">The sequence shown here is derived from an EMBL/GenBank/DDBJ whole genome shotgun (WGS) entry which is preliminary data.</text>
</comment>
<evidence type="ECO:0000313" key="1">
    <source>
        <dbReference type="EMBL" id="MPN44711.1"/>
    </source>
</evidence>
<gene>
    <name evidence="1" type="ORF">SDC9_192276</name>
</gene>
<dbReference type="SUPFAM" id="SSF57884">
    <property type="entry name" value="Ada DNA repair protein, N-terminal domain (N-Ada 10)"/>
    <property type="match status" value="1"/>
</dbReference>
<dbReference type="AlphaFoldDB" id="A0A645I095"/>
<reference evidence="1" key="1">
    <citation type="submission" date="2019-08" db="EMBL/GenBank/DDBJ databases">
        <authorList>
            <person name="Kucharzyk K."/>
            <person name="Murdoch R.W."/>
            <person name="Higgins S."/>
            <person name="Loffler F."/>
        </authorList>
    </citation>
    <scope>NUCLEOTIDE SEQUENCE</scope>
</reference>
<accession>A0A645I095</accession>
<protein>
    <recommendedName>
        <fullName evidence="2">Ada DNA repair metal-binding domain-containing protein</fullName>
    </recommendedName>
</protein>
<dbReference type="InterPro" id="IPR035451">
    <property type="entry name" value="Ada-like_dom_sf"/>
</dbReference>
<sequence>MVVLSIDGEKPSQTVVGLEGIPAPRLIAPQKGAITAATIVSKADTHPTTVYITKTGEKYHGVGCSYLGKDKIPISLSEAKAKGYTPCSKCHPTD</sequence>
<dbReference type="EMBL" id="VSSQ01104045">
    <property type="protein sequence ID" value="MPN44711.1"/>
    <property type="molecule type" value="Genomic_DNA"/>
</dbReference>
<organism evidence="1">
    <name type="scientific">bioreactor metagenome</name>
    <dbReference type="NCBI Taxonomy" id="1076179"/>
    <lineage>
        <taxon>unclassified sequences</taxon>
        <taxon>metagenomes</taxon>
        <taxon>ecological metagenomes</taxon>
    </lineage>
</organism>
<name>A0A645I095_9ZZZZ</name>